<evidence type="ECO:0000259" key="22">
    <source>
        <dbReference type="PROSITE" id="PS51007"/>
    </source>
</evidence>
<dbReference type="RefSeq" id="WP_188648838.1">
    <property type="nucleotide sequence ID" value="NZ_BMHQ01000013.1"/>
</dbReference>
<dbReference type="PROSITE" id="PS50999">
    <property type="entry name" value="COX2_TM"/>
    <property type="match status" value="1"/>
</dbReference>
<dbReference type="PROSITE" id="PS00078">
    <property type="entry name" value="COX2"/>
    <property type="match status" value="1"/>
</dbReference>
<dbReference type="SUPFAM" id="SSF46626">
    <property type="entry name" value="Cytochrome c"/>
    <property type="match status" value="1"/>
</dbReference>
<keyword evidence="7 16" id="KW-0479">Metal-binding</keyword>
<evidence type="ECO:0000256" key="13">
    <source>
        <dbReference type="ARBA" id="ARBA00023136"/>
    </source>
</evidence>
<reference evidence="23" key="2">
    <citation type="submission" date="2020-09" db="EMBL/GenBank/DDBJ databases">
        <authorList>
            <person name="Sun Q."/>
            <person name="Zhou Y."/>
        </authorList>
    </citation>
    <scope>NUCLEOTIDE SEQUENCE</scope>
    <source>
        <strain evidence="23">CGMCC 1.15179</strain>
    </source>
</reference>
<dbReference type="Gene3D" id="1.10.287.90">
    <property type="match status" value="1"/>
</dbReference>
<proteinExistence type="inferred from homology"/>
<dbReference type="Pfam" id="PF00116">
    <property type="entry name" value="COX2"/>
    <property type="match status" value="1"/>
</dbReference>
<comment type="similarity">
    <text evidence="2 17">Belongs to the cytochrome c oxidase subunit 2 family.</text>
</comment>
<dbReference type="CDD" id="cd04213">
    <property type="entry name" value="CuRO_CcO_Caa3_II"/>
    <property type="match status" value="1"/>
</dbReference>
<dbReference type="Pfam" id="PF02790">
    <property type="entry name" value="COX2_TM"/>
    <property type="match status" value="1"/>
</dbReference>
<evidence type="ECO:0000256" key="16">
    <source>
        <dbReference type="PROSITE-ProRule" id="PRU00433"/>
    </source>
</evidence>
<keyword evidence="8" id="KW-1278">Translocase</keyword>
<dbReference type="GO" id="GO:0005507">
    <property type="term" value="F:copper ion binding"/>
    <property type="evidence" value="ECO:0007669"/>
    <property type="project" value="InterPro"/>
</dbReference>
<evidence type="ECO:0000256" key="1">
    <source>
        <dbReference type="ARBA" id="ARBA00004141"/>
    </source>
</evidence>
<dbReference type="InterPro" id="IPR014222">
    <property type="entry name" value="Cyt_c_oxidase_su2"/>
</dbReference>
<dbReference type="PANTHER" id="PTHR22888:SF10">
    <property type="entry name" value="CYTOCHROME C OXIDASE SUBUNIT 2"/>
    <property type="match status" value="1"/>
</dbReference>
<dbReference type="PROSITE" id="PS50857">
    <property type="entry name" value="COX2_CUA"/>
    <property type="match status" value="1"/>
</dbReference>
<evidence type="ECO:0000256" key="4">
    <source>
        <dbReference type="ARBA" id="ARBA00022617"/>
    </source>
</evidence>
<feature type="domain" description="Cytochrome oxidase subunit II copper A binding" evidence="20">
    <location>
        <begin position="122"/>
        <end position="234"/>
    </location>
</feature>
<dbReference type="InterPro" id="IPR036257">
    <property type="entry name" value="Cyt_c_oxidase_su2_TM_sf"/>
</dbReference>
<dbReference type="EC" id="7.1.1.9" evidence="18"/>
<dbReference type="InterPro" id="IPR002429">
    <property type="entry name" value="CcO_II-like_C"/>
</dbReference>
<dbReference type="GO" id="GO:0016491">
    <property type="term" value="F:oxidoreductase activity"/>
    <property type="evidence" value="ECO:0007669"/>
    <property type="project" value="InterPro"/>
</dbReference>
<feature type="transmembrane region" description="Helical" evidence="19">
    <location>
        <begin position="91"/>
        <end position="109"/>
    </location>
</feature>
<keyword evidence="9 17" id="KW-0249">Electron transport</keyword>
<dbReference type="InterPro" id="IPR009056">
    <property type="entry name" value="Cyt_c-like_dom"/>
</dbReference>
<dbReference type="InterPro" id="IPR045187">
    <property type="entry name" value="CcO_II"/>
</dbReference>
<dbReference type="SUPFAM" id="SSF81464">
    <property type="entry name" value="Cytochrome c oxidase subunit II-like, transmembrane region"/>
    <property type="match status" value="1"/>
</dbReference>
<evidence type="ECO:0000256" key="14">
    <source>
        <dbReference type="ARBA" id="ARBA00024688"/>
    </source>
</evidence>
<feature type="domain" description="Cytochrome oxidase subunit II transmembrane region profile" evidence="21">
    <location>
        <begin position="21"/>
        <end position="119"/>
    </location>
</feature>
<reference evidence="23" key="1">
    <citation type="journal article" date="2014" name="Int. J. Syst. Evol. Microbiol.">
        <title>Complete genome sequence of Corynebacterium casei LMG S-19264T (=DSM 44701T), isolated from a smear-ripened cheese.</title>
        <authorList>
            <consortium name="US DOE Joint Genome Institute (JGI-PGF)"/>
            <person name="Walter F."/>
            <person name="Albersmeier A."/>
            <person name="Kalinowski J."/>
            <person name="Ruckert C."/>
        </authorList>
    </citation>
    <scope>NUCLEOTIDE SEQUENCE</scope>
    <source>
        <strain evidence="23">CGMCC 1.15179</strain>
    </source>
</reference>
<evidence type="ECO:0000256" key="3">
    <source>
        <dbReference type="ARBA" id="ARBA00022448"/>
    </source>
</evidence>
<evidence type="ECO:0000256" key="17">
    <source>
        <dbReference type="RuleBase" id="RU000456"/>
    </source>
</evidence>
<keyword evidence="5 17" id="KW-0679">Respiratory chain</keyword>
<evidence type="ECO:0000256" key="15">
    <source>
        <dbReference type="ARBA" id="ARBA00047816"/>
    </source>
</evidence>
<feature type="transmembrane region" description="Helical" evidence="19">
    <location>
        <begin position="42"/>
        <end position="67"/>
    </location>
</feature>
<evidence type="ECO:0000256" key="9">
    <source>
        <dbReference type="ARBA" id="ARBA00022982"/>
    </source>
</evidence>
<dbReference type="InterPro" id="IPR036909">
    <property type="entry name" value="Cyt_c-like_dom_sf"/>
</dbReference>
<sequence length="337" mass="37479">MKRKGLIRAAVLLSGVSAVTGCGNRNISVLKPAGPVGDSQMDLIRLSLVIMTLVVIVVSVLYIYAVVRFRERPGQKKEIPEQVEGSKKLELLWTIIPILLLVILGIPTVSTTFQLNKKPEPAESMRVNVTGYQYWWAFEYPDYGFETANEVHIPAGKKVEFIMTSHDVIHAFWVPSLGGKQDLSPGRINRLVLQADKPGIYEGRCTELCGAGHALMNFRVIVQQPEDFEAWVNRLKKPDSQPDNDTAAEGKKLFAQNCMGCHAIQGAGYKVLGQTGPELTGLSYRTRLAGVVNNTKEDLSRWITNPQRIKPGNHMPAFDHLTEKQRKALTEYLSGLK</sequence>
<dbReference type="NCBIfam" id="TIGR02866">
    <property type="entry name" value="CoxB"/>
    <property type="match status" value="1"/>
</dbReference>
<dbReference type="PROSITE" id="PS51257">
    <property type="entry name" value="PROKAR_LIPOPROTEIN"/>
    <property type="match status" value="1"/>
</dbReference>
<dbReference type="InterPro" id="IPR008972">
    <property type="entry name" value="Cupredoxin"/>
</dbReference>
<evidence type="ECO:0000256" key="18">
    <source>
        <dbReference type="RuleBase" id="RU004024"/>
    </source>
</evidence>
<dbReference type="GO" id="GO:0004129">
    <property type="term" value="F:cytochrome-c oxidase activity"/>
    <property type="evidence" value="ECO:0007669"/>
    <property type="project" value="UniProtKB-EC"/>
</dbReference>
<dbReference type="PANTHER" id="PTHR22888">
    <property type="entry name" value="CYTOCHROME C OXIDASE, SUBUNIT II"/>
    <property type="match status" value="1"/>
</dbReference>
<evidence type="ECO:0000256" key="7">
    <source>
        <dbReference type="ARBA" id="ARBA00022723"/>
    </source>
</evidence>
<comment type="subcellular location">
    <subcellularLocation>
        <location evidence="17">Cell membrane</location>
        <topology evidence="17">Multi-pass membrane protein</topology>
    </subcellularLocation>
    <subcellularLocation>
        <location evidence="1">Membrane</location>
        <topology evidence="1">Multi-pass membrane protein</topology>
    </subcellularLocation>
</comment>
<evidence type="ECO:0000313" key="24">
    <source>
        <dbReference type="Proteomes" id="UP000625210"/>
    </source>
</evidence>
<keyword evidence="3 17" id="KW-0813">Transport</keyword>
<dbReference type="InterPro" id="IPR034236">
    <property type="entry name" value="CuRO_CcO_Caa3_II"/>
</dbReference>
<dbReference type="Pfam" id="PF00034">
    <property type="entry name" value="Cytochrom_C"/>
    <property type="match status" value="1"/>
</dbReference>
<evidence type="ECO:0000256" key="19">
    <source>
        <dbReference type="SAM" id="Phobius"/>
    </source>
</evidence>
<evidence type="ECO:0000256" key="11">
    <source>
        <dbReference type="ARBA" id="ARBA00023004"/>
    </source>
</evidence>
<dbReference type="GO" id="GO:0042773">
    <property type="term" value="P:ATP synthesis coupled electron transport"/>
    <property type="evidence" value="ECO:0007669"/>
    <property type="project" value="TreeGrafter"/>
</dbReference>
<accession>A0A8J2Y9R5</accession>
<keyword evidence="13 19" id="KW-0472">Membrane</keyword>
<keyword evidence="24" id="KW-1185">Reference proteome</keyword>
<keyword evidence="4 16" id="KW-0349">Heme</keyword>
<dbReference type="InterPro" id="IPR011759">
    <property type="entry name" value="Cyt_c_oxidase_su2_TM_dom"/>
</dbReference>
<keyword evidence="10 19" id="KW-1133">Transmembrane helix</keyword>
<evidence type="ECO:0000256" key="12">
    <source>
        <dbReference type="ARBA" id="ARBA00023008"/>
    </source>
</evidence>
<dbReference type="SUPFAM" id="SSF49503">
    <property type="entry name" value="Cupredoxins"/>
    <property type="match status" value="1"/>
</dbReference>
<evidence type="ECO:0000256" key="2">
    <source>
        <dbReference type="ARBA" id="ARBA00007866"/>
    </source>
</evidence>
<dbReference type="Proteomes" id="UP000625210">
    <property type="component" value="Unassembled WGS sequence"/>
</dbReference>
<keyword evidence="11 16" id="KW-0408">Iron</keyword>
<dbReference type="PROSITE" id="PS51007">
    <property type="entry name" value="CYTC"/>
    <property type="match status" value="1"/>
</dbReference>
<dbReference type="GO" id="GO:0020037">
    <property type="term" value="F:heme binding"/>
    <property type="evidence" value="ECO:0007669"/>
    <property type="project" value="InterPro"/>
</dbReference>
<keyword evidence="6 17" id="KW-0812">Transmembrane</keyword>
<evidence type="ECO:0000313" key="23">
    <source>
        <dbReference type="EMBL" id="GGE26926.1"/>
    </source>
</evidence>
<evidence type="ECO:0000256" key="10">
    <source>
        <dbReference type="ARBA" id="ARBA00022989"/>
    </source>
</evidence>
<evidence type="ECO:0000256" key="6">
    <source>
        <dbReference type="ARBA" id="ARBA00022692"/>
    </source>
</evidence>
<evidence type="ECO:0000256" key="5">
    <source>
        <dbReference type="ARBA" id="ARBA00022660"/>
    </source>
</evidence>
<dbReference type="EMBL" id="BMHQ01000013">
    <property type="protein sequence ID" value="GGE26926.1"/>
    <property type="molecule type" value="Genomic_DNA"/>
</dbReference>
<keyword evidence="12 18" id="KW-0186">Copper</keyword>
<name>A0A8J2Y9R5_9BACL</name>
<dbReference type="Gene3D" id="2.60.40.420">
    <property type="entry name" value="Cupredoxins - blue copper proteins"/>
    <property type="match status" value="1"/>
</dbReference>
<gene>
    <name evidence="23" type="primary">ctaC</name>
    <name evidence="23" type="ORF">GCM10011571_31400</name>
</gene>
<comment type="caution">
    <text evidence="23">The sequence shown here is derived from an EMBL/GenBank/DDBJ whole genome shotgun (WGS) entry which is preliminary data.</text>
</comment>
<evidence type="ECO:0000259" key="21">
    <source>
        <dbReference type="PROSITE" id="PS50999"/>
    </source>
</evidence>
<evidence type="ECO:0000256" key="8">
    <source>
        <dbReference type="ARBA" id="ARBA00022967"/>
    </source>
</evidence>
<feature type="domain" description="Cytochrome c" evidence="22">
    <location>
        <begin position="245"/>
        <end position="337"/>
    </location>
</feature>
<comment type="catalytic activity">
    <reaction evidence="15 18">
        <text>4 Fe(II)-[cytochrome c] + O2 + 8 H(+)(in) = 4 Fe(III)-[cytochrome c] + 2 H2O + 4 H(+)(out)</text>
        <dbReference type="Rhea" id="RHEA:11436"/>
        <dbReference type="Rhea" id="RHEA-COMP:10350"/>
        <dbReference type="Rhea" id="RHEA-COMP:14399"/>
        <dbReference type="ChEBI" id="CHEBI:15377"/>
        <dbReference type="ChEBI" id="CHEBI:15378"/>
        <dbReference type="ChEBI" id="CHEBI:15379"/>
        <dbReference type="ChEBI" id="CHEBI:29033"/>
        <dbReference type="ChEBI" id="CHEBI:29034"/>
        <dbReference type="EC" id="7.1.1.9"/>
    </reaction>
</comment>
<evidence type="ECO:0000259" key="20">
    <source>
        <dbReference type="PROSITE" id="PS50857"/>
    </source>
</evidence>
<dbReference type="InterPro" id="IPR001505">
    <property type="entry name" value="Copper_CuA"/>
</dbReference>
<organism evidence="23 24">
    <name type="scientific">Marinithermofilum abyssi</name>
    <dbReference type="NCBI Taxonomy" id="1571185"/>
    <lineage>
        <taxon>Bacteria</taxon>
        <taxon>Bacillati</taxon>
        <taxon>Bacillota</taxon>
        <taxon>Bacilli</taxon>
        <taxon>Bacillales</taxon>
        <taxon>Thermoactinomycetaceae</taxon>
        <taxon>Marinithermofilum</taxon>
    </lineage>
</organism>
<comment type="function">
    <text evidence="14 18">Subunits I and II form the functional core of the enzyme complex. Electrons originating in cytochrome c are transferred via heme a and Cu(A) to the binuclear center formed by heme a3 and Cu(B).</text>
</comment>
<comment type="cofactor">
    <cofactor evidence="18">
        <name>Cu cation</name>
        <dbReference type="ChEBI" id="CHEBI:23378"/>
    </cofactor>
    <text evidence="18">Binds a copper A center.</text>
</comment>
<protein>
    <recommendedName>
        <fullName evidence="18">Cytochrome c oxidase subunit 2</fullName>
        <ecNumber evidence="18">7.1.1.9</ecNumber>
    </recommendedName>
</protein>
<dbReference type="AlphaFoldDB" id="A0A8J2Y9R5"/>
<dbReference type="GO" id="GO:0005886">
    <property type="term" value="C:plasma membrane"/>
    <property type="evidence" value="ECO:0007669"/>
    <property type="project" value="UniProtKB-SubCell"/>
</dbReference>